<evidence type="ECO:0000256" key="1">
    <source>
        <dbReference type="SAM" id="SignalP"/>
    </source>
</evidence>
<feature type="signal peptide" evidence="1">
    <location>
        <begin position="1"/>
        <end position="30"/>
    </location>
</feature>
<evidence type="ECO:0000313" key="3">
    <source>
        <dbReference type="EMBL" id="MET3650453.1"/>
    </source>
</evidence>
<comment type="caution">
    <text evidence="3">The sequence shown here is derived from an EMBL/GenBank/DDBJ whole genome shotgun (WGS) entry which is preliminary data.</text>
</comment>
<evidence type="ECO:0000259" key="2">
    <source>
        <dbReference type="Pfam" id="PF09917"/>
    </source>
</evidence>
<evidence type="ECO:0000313" key="4">
    <source>
        <dbReference type="Proteomes" id="UP001549184"/>
    </source>
</evidence>
<sequence length="184" mass="20288">MRFVKAYCGRLWRRGAWIALLCLFCVTAIAQTPSGDGSPASAIEGDWLVESRDAIIRIEQDGGVYVGTIVWQLHDTYGPEDGPELSGKIVTDRHNPNPALRSRPLTGLRLLWGLRYDADARAWVDGYVYNADNGKEYHCEVHVPSPDTLVLRGYIGITLLGGSTKWTRTHEPFPAPAGSVHATN</sequence>
<dbReference type="PANTHER" id="PTHR36919">
    <property type="entry name" value="BLR1215 PROTEIN"/>
    <property type="match status" value="1"/>
</dbReference>
<dbReference type="Gene3D" id="2.40.128.520">
    <property type="match status" value="1"/>
</dbReference>
<keyword evidence="1" id="KW-0732">Signal</keyword>
<proteinExistence type="predicted"/>
<dbReference type="Pfam" id="PF09917">
    <property type="entry name" value="DUF2147"/>
    <property type="match status" value="1"/>
</dbReference>
<gene>
    <name evidence="3" type="ORF">ABIC75_000155</name>
</gene>
<dbReference type="PANTHER" id="PTHR36919:SF2">
    <property type="entry name" value="BLL6627 PROTEIN"/>
    <property type="match status" value="1"/>
</dbReference>
<keyword evidence="4" id="KW-1185">Reference proteome</keyword>
<dbReference type="EMBL" id="JBEPMU010000001">
    <property type="protein sequence ID" value="MET3650453.1"/>
    <property type="molecule type" value="Genomic_DNA"/>
</dbReference>
<feature type="domain" description="DUF2147" evidence="2">
    <location>
        <begin position="45"/>
        <end position="168"/>
    </location>
</feature>
<name>A0ABV2JRU0_9GAMM</name>
<reference evidence="3 4" key="1">
    <citation type="submission" date="2024-06" db="EMBL/GenBank/DDBJ databases">
        <title>Sorghum-associated microbial communities from plants grown in Nebraska, USA.</title>
        <authorList>
            <person name="Schachtman D."/>
        </authorList>
    </citation>
    <scope>NUCLEOTIDE SEQUENCE [LARGE SCALE GENOMIC DNA]</scope>
    <source>
        <strain evidence="3 4">1073</strain>
    </source>
</reference>
<feature type="chain" id="PRO_5046593102" evidence="1">
    <location>
        <begin position="31"/>
        <end position="184"/>
    </location>
</feature>
<protein>
    <submittedName>
        <fullName evidence="3">Uncharacterized protein (DUF2147 family)</fullName>
    </submittedName>
</protein>
<dbReference type="RefSeq" id="WP_354011952.1">
    <property type="nucleotide sequence ID" value="NZ_JBEPMU010000001.1"/>
</dbReference>
<organism evidence="3 4">
    <name type="scientific">Dyella japonica</name>
    <dbReference type="NCBI Taxonomy" id="231455"/>
    <lineage>
        <taxon>Bacteria</taxon>
        <taxon>Pseudomonadati</taxon>
        <taxon>Pseudomonadota</taxon>
        <taxon>Gammaproteobacteria</taxon>
        <taxon>Lysobacterales</taxon>
        <taxon>Rhodanobacteraceae</taxon>
        <taxon>Dyella</taxon>
    </lineage>
</organism>
<dbReference type="InterPro" id="IPR019223">
    <property type="entry name" value="DUF2147"/>
</dbReference>
<dbReference type="Proteomes" id="UP001549184">
    <property type="component" value="Unassembled WGS sequence"/>
</dbReference>
<accession>A0ABV2JRU0</accession>